<evidence type="ECO:0000313" key="2">
    <source>
        <dbReference type="Proteomes" id="UP001446871"/>
    </source>
</evidence>
<dbReference type="EMBL" id="JAQQWM010000009">
    <property type="protein sequence ID" value="KAK8046767.1"/>
    <property type="molecule type" value="Genomic_DNA"/>
</dbReference>
<comment type="caution">
    <text evidence="1">The sequence shown here is derived from an EMBL/GenBank/DDBJ whole genome shotgun (WGS) entry which is preliminary data.</text>
</comment>
<gene>
    <name evidence="1" type="ORF">PG996_014831</name>
</gene>
<dbReference type="Proteomes" id="UP001446871">
    <property type="component" value="Unassembled WGS sequence"/>
</dbReference>
<sequence length="66" mass="7066">MVNWVVARRVTSSLSGSLDGLLLKAYKSRRKAVADQSRIEVIQSNVSSGFESSPVPSPAVGGMTRM</sequence>
<protein>
    <submittedName>
        <fullName evidence="1">Uncharacterized protein</fullName>
    </submittedName>
</protein>
<organism evidence="1 2">
    <name type="scientific">Apiospora saccharicola</name>
    <dbReference type="NCBI Taxonomy" id="335842"/>
    <lineage>
        <taxon>Eukaryota</taxon>
        <taxon>Fungi</taxon>
        <taxon>Dikarya</taxon>
        <taxon>Ascomycota</taxon>
        <taxon>Pezizomycotina</taxon>
        <taxon>Sordariomycetes</taxon>
        <taxon>Xylariomycetidae</taxon>
        <taxon>Amphisphaeriales</taxon>
        <taxon>Apiosporaceae</taxon>
        <taxon>Apiospora</taxon>
    </lineage>
</organism>
<proteinExistence type="predicted"/>
<name>A0ABR1TJI2_9PEZI</name>
<evidence type="ECO:0000313" key="1">
    <source>
        <dbReference type="EMBL" id="KAK8046767.1"/>
    </source>
</evidence>
<reference evidence="1 2" key="1">
    <citation type="submission" date="2023-01" db="EMBL/GenBank/DDBJ databases">
        <title>Analysis of 21 Apiospora genomes using comparative genomics revels a genus with tremendous synthesis potential of carbohydrate active enzymes and secondary metabolites.</title>
        <authorList>
            <person name="Sorensen T."/>
        </authorList>
    </citation>
    <scope>NUCLEOTIDE SEQUENCE [LARGE SCALE GENOMIC DNA]</scope>
    <source>
        <strain evidence="1 2">CBS 83171</strain>
    </source>
</reference>
<accession>A0ABR1TJI2</accession>
<keyword evidence="2" id="KW-1185">Reference proteome</keyword>